<dbReference type="RefSeq" id="WP_008503762.1">
    <property type="nucleotide sequence ID" value="NZ_CM001403.1"/>
</dbReference>
<dbReference type="Gene3D" id="3.20.20.370">
    <property type="entry name" value="Glycoside hydrolase/deacetylase"/>
    <property type="match status" value="2"/>
</dbReference>
<evidence type="ECO:0000256" key="1">
    <source>
        <dbReference type="ARBA" id="ARBA00004613"/>
    </source>
</evidence>
<dbReference type="CDD" id="cd10918">
    <property type="entry name" value="CE4_NodB_like_5s_6s"/>
    <property type="match status" value="1"/>
</dbReference>
<dbReference type="SUPFAM" id="SSF88713">
    <property type="entry name" value="Glycoside hydrolase/deacetylase"/>
    <property type="match status" value="1"/>
</dbReference>
<protein>
    <submittedName>
        <fullName evidence="4">Polysaccharide deacetylase</fullName>
    </submittedName>
</protein>
<name>H1YCP9_9SPHI</name>
<evidence type="ECO:0000313" key="5">
    <source>
        <dbReference type="Proteomes" id="UP000002774"/>
    </source>
</evidence>
<dbReference type="eggNOG" id="COG0726">
    <property type="taxonomic scope" value="Bacteria"/>
</dbReference>
<dbReference type="GO" id="GO:0005975">
    <property type="term" value="P:carbohydrate metabolic process"/>
    <property type="evidence" value="ECO:0007669"/>
    <property type="project" value="InterPro"/>
</dbReference>
<dbReference type="PANTHER" id="PTHR34216">
    <property type="match status" value="1"/>
</dbReference>
<reference evidence="4" key="1">
    <citation type="submission" date="2011-09" db="EMBL/GenBank/DDBJ databases">
        <title>The permanent draft genome of Mucilaginibacter paludis DSM 18603.</title>
        <authorList>
            <consortium name="US DOE Joint Genome Institute (JGI-PGF)"/>
            <person name="Lucas S."/>
            <person name="Han J."/>
            <person name="Lapidus A."/>
            <person name="Bruce D."/>
            <person name="Goodwin L."/>
            <person name="Pitluck S."/>
            <person name="Peters L."/>
            <person name="Kyrpides N."/>
            <person name="Mavromatis K."/>
            <person name="Ivanova N."/>
            <person name="Mikhailova N."/>
            <person name="Held B."/>
            <person name="Detter J.C."/>
            <person name="Tapia R."/>
            <person name="Han C."/>
            <person name="Land M."/>
            <person name="Hauser L."/>
            <person name="Markowitz V."/>
            <person name="Cheng J.-F."/>
            <person name="Hugenholtz P."/>
            <person name="Woyke T."/>
            <person name="Wu D."/>
            <person name="Tindall B."/>
            <person name="Brambilla E."/>
            <person name="Klenk H.-P."/>
            <person name="Eisen J.A."/>
        </authorList>
    </citation>
    <scope>NUCLEOTIDE SEQUENCE [LARGE SCALE GENOMIC DNA]</scope>
    <source>
        <strain evidence="4">DSM 18603</strain>
    </source>
</reference>
<dbReference type="HOGENOM" id="CLU_1072898_0_0_10"/>
<feature type="domain" description="NodB homology" evidence="3">
    <location>
        <begin position="30"/>
        <end position="259"/>
    </location>
</feature>
<dbReference type="InterPro" id="IPR011330">
    <property type="entry name" value="Glyco_hydro/deAcase_b/a-brl"/>
</dbReference>
<dbReference type="Proteomes" id="UP000002774">
    <property type="component" value="Chromosome"/>
</dbReference>
<dbReference type="AlphaFoldDB" id="H1YCP9"/>
<organism evidence="4 5">
    <name type="scientific">Mucilaginibacter paludis DSM 18603</name>
    <dbReference type="NCBI Taxonomy" id="714943"/>
    <lineage>
        <taxon>Bacteria</taxon>
        <taxon>Pseudomonadati</taxon>
        <taxon>Bacteroidota</taxon>
        <taxon>Sphingobacteriia</taxon>
        <taxon>Sphingobacteriales</taxon>
        <taxon>Sphingobacteriaceae</taxon>
        <taxon>Mucilaginibacter</taxon>
    </lineage>
</organism>
<dbReference type="GO" id="GO:0005576">
    <property type="term" value="C:extracellular region"/>
    <property type="evidence" value="ECO:0007669"/>
    <property type="project" value="UniProtKB-SubCell"/>
</dbReference>
<keyword evidence="5" id="KW-1185">Reference proteome</keyword>
<comment type="subcellular location">
    <subcellularLocation>
        <location evidence="1">Secreted</location>
    </subcellularLocation>
</comment>
<sequence length="259" mass="29780">MKKLFAILLLLPLLFEIAVAQVLRKPIPDKLVVLSFDDAVLSHATIVAPLLKKYGFGATFFVCEFLKPPFSDKTRYMSWEQIKQLSRMGFEIGNHTQNHSHVNKLDKAHFIAELEYIENKCKEYHIPKPVSFAYPGYDTSPKAMVVLKEKGYLFARAGWDRAYNPTTDHPYLIPGFTTLQNNSTTIYDALKQAKDGKVIVLTIHGVPDSAHVWVNTPPELFEGYLKYMHDNHYKVIAMRDLKRYIDVNKAFELTPIFKQ</sequence>
<accession>H1YCP9</accession>
<dbReference type="EMBL" id="CM001403">
    <property type="protein sequence ID" value="EHQ24236.1"/>
    <property type="molecule type" value="Genomic_DNA"/>
</dbReference>
<evidence type="ECO:0000313" key="4">
    <source>
        <dbReference type="EMBL" id="EHQ24236.1"/>
    </source>
</evidence>
<dbReference type="STRING" id="714943.Mucpa_0032"/>
<gene>
    <name evidence="4" type="ORF">Mucpa_0032</name>
</gene>
<proteinExistence type="predicted"/>
<dbReference type="PANTHER" id="PTHR34216:SF3">
    <property type="entry name" value="POLY-BETA-1,6-N-ACETYL-D-GLUCOSAMINE N-DEACETYLASE"/>
    <property type="match status" value="1"/>
</dbReference>
<dbReference type="OrthoDB" id="9795554at2"/>
<dbReference type="GO" id="GO:0016810">
    <property type="term" value="F:hydrolase activity, acting on carbon-nitrogen (but not peptide) bonds"/>
    <property type="evidence" value="ECO:0007669"/>
    <property type="project" value="InterPro"/>
</dbReference>
<keyword evidence="2" id="KW-0732">Signal</keyword>
<dbReference type="Pfam" id="PF01522">
    <property type="entry name" value="Polysacc_deac_1"/>
    <property type="match status" value="1"/>
</dbReference>
<evidence type="ECO:0000259" key="3">
    <source>
        <dbReference type="PROSITE" id="PS51677"/>
    </source>
</evidence>
<evidence type="ECO:0000256" key="2">
    <source>
        <dbReference type="ARBA" id="ARBA00022729"/>
    </source>
</evidence>
<dbReference type="InterPro" id="IPR002509">
    <property type="entry name" value="NODB_dom"/>
</dbReference>
<dbReference type="PROSITE" id="PS51677">
    <property type="entry name" value="NODB"/>
    <property type="match status" value="1"/>
</dbReference>
<dbReference type="InterPro" id="IPR051398">
    <property type="entry name" value="Polysacch_Deacetylase"/>
</dbReference>